<name>C1F2V7_ACIC5</name>
<dbReference type="FunCoup" id="C1F2V7">
    <property type="interactions" value="100"/>
</dbReference>
<dbReference type="Proteomes" id="UP000002207">
    <property type="component" value="Chromosome"/>
</dbReference>
<dbReference type="Gene3D" id="3.40.1190.20">
    <property type="match status" value="1"/>
</dbReference>
<dbReference type="Pfam" id="PF00294">
    <property type="entry name" value="PfkB"/>
    <property type="match status" value="1"/>
</dbReference>
<dbReference type="PROSITE" id="PS00584">
    <property type="entry name" value="PFKB_KINASES_2"/>
    <property type="match status" value="1"/>
</dbReference>
<evidence type="ECO:0000259" key="4">
    <source>
        <dbReference type="Pfam" id="PF00294"/>
    </source>
</evidence>
<dbReference type="eggNOG" id="COG0524">
    <property type="taxonomic scope" value="Bacteria"/>
</dbReference>
<evidence type="ECO:0000256" key="3">
    <source>
        <dbReference type="ARBA" id="ARBA00022777"/>
    </source>
</evidence>
<dbReference type="InterPro" id="IPR029056">
    <property type="entry name" value="Ribokinase-like"/>
</dbReference>
<dbReference type="PANTHER" id="PTHR43320">
    <property type="entry name" value="SUGAR KINASE"/>
    <property type="match status" value="1"/>
</dbReference>
<organism evidence="5 6">
    <name type="scientific">Acidobacterium capsulatum (strain ATCC 51196 / DSM 11244 / BCRC 80197 / JCM 7670 / NBRC 15755 / NCIMB 13165 / 161)</name>
    <dbReference type="NCBI Taxonomy" id="240015"/>
    <lineage>
        <taxon>Bacteria</taxon>
        <taxon>Pseudomonadati</taxon>
        <taxon>Acidobacteriota</taxon>
        <taxon>Terriglobia</taxon>
        <taxon>Terriglobales</taxon>
        <taxon>Acidobacteriaceae</taxon>
        <taxon>Acidobacterium</taxon>
    </lineage>
</organism>
<dbReference type="RefSeq" id="WP_015896024.1">
    <property type="nucleotide sequence ID" value="NC_012483.1"/>
</dbReference>
<feature type="domain" description="Carbohydrate kinase PfkB" evidence="4">
    <location>
        <begin position="9"/>
        <end position="294"/>
    </location>
</feature>
<dbReference type="SUPFAM" id="SSF53613">
    <property type="entry name" value="Ribokinase-like"/>
    <property type="match status" value="1"/>
</dbReference>
<dbReference type="KEGG" id="aca:ACP_0858"/>
<dbReference type="InterPro" id="IPR002173">
    <property type="entry name" value="Carboh/pur_kinase_PfkB_CS"/>
</dbReference>
<evidence type="ECO:0000256" key="2">
    <source>
        <dbReference type="ARBA" id="ARBA00022679"/>
    </source>
</evidence>
<dbReference type="InterPro" id="IPR011611">
    <property type="entry name" value="PfkB_dom"/>
</dbReference>
<dbReference type="PANTHER" id="PTHR43320:SF3">
    <property type="entry name" value="CARBOHYDRATE KINASE PFKB DOMAIN-CONTAINING PROTEIN"/>
    <property type="match status" value="1"/>
</dbReference>
<dbReference type="EMBL" id="CP001472">
    <property type="protein sequence ID" value="ACO34043.1"/>
    <property type="molecule type" value="Genomic_DNA"/>
</dbReference>
<proteinExistence type="inferred from homology"/>
<sequence length="314" mass="34354">MPDFDLTLAGEVNLDLILYGLPQEIPLDREILASNFEMTLGSSSAILAHNLSILGARVGFLTHFGADDMGRIAMERLAESQVDLSRCRRVEGGAKTGVTLMLPHGKPRRILTYPGIMFDMTVEDLDIDYLASGRHFHLSSLFLQKGLHRGLPGLFRELKRRGLTLSMDTNDDPEDRWDGVLHELLPYLDILLPNNDEIVRIAKRNTVVEALDALSGMVPLIAVKCGSQGAVVQQGERRIEVPPVHVTPVDTIGAGDSFNAGFLAAWLRGASPEDCARTGNITGALSTQRSGGTEAFRETELRASFLRDHGFSLP</sequence>
<evidence type="ECO:0000256" key="1">
    <source>
        <dbReference type="ARBA" id="ARBA00010688"/>
    </source>
</evidence>
<dbReference type="HOGENOM" id="CLU_027634_6_0_0"/>
<dbReference type="GO" id="GO:0016301">
    <property type="term" value="F:kinase activity"/>
    <property type="evidence" value="ECO:0007669"/>
    <property type="project" value="UniProtKB-KW"/>
</dbReference>
<dbReference type="InParanoid" id="C1F2V7"/>
<accession>C1F2V7</accession>
<dbReference type="CDD" id="cd01166">
    <property type="entry name" value="KdgK"/>
    <property type="match status" value="1"/>
</dbReference>
<keyword evidence="2" id="KW-0808">Transferase</keyword>
<dbReference type="AlphaFoldDB" id="C1F2V7"/>
<comment type="similarity">
    <text evidence="1">Belongs to the carbohydrate kinase PfkB family.</text>
</comment>
<keyword evidence="3 5" id="KW-0418">Kinase</keyword>
<gene>
    <name evidence="5" type="ordered locus">ACP_0858</name>
</gene>
<keyword evidence="6" id="KW-1185">Reference proteome</keyword>
<evidence type="ECO:0000313" key="5">
    <source>
        <dbReference type="EMBL" id="ACO34043.1"/>
    </source>
</evidence>
<protein>
    <submittedName>
        <fullName evidence="5">Putative 2-dehydro-3-deoxygluconokinase</fullName>
    </submittedName>
</protein>
<dbReference type="STRING" id="240015.ACP_0858"/>
<evidence type="ECO:0000313" key="6">
    <source>
        <dbReference type="Proteomes" id="UP000002207"/>
    </source>
</evidence>
<dbReference type="InterPro" id="IPR052700">
    <property type="entry name" value="Carb_kinase_PfkB-like"/>
</dbReference>
<dbReference type="OrthoDB" id="9813569at2"/>
<reference evidence="5 6" key="1">
    <citation type="journal article" date="2009" name="Appl. Environ. Microbiol.">
        <title>Three genomes from the phylum Acidobacteria provide insight into the lifestyles of these microorganisms in soils.</title>
        <authorList>
            <person name="Ward N.L."/>
            <person name="Challacombe J.F."/>
            <person name="Janssen P.H."/>
            <person name="Henrissat B."/>
            <person name="Coutinho P.M."/>
            <person name="Wu M."/>
            <person name="Xie G."/>
            <person name="Haft D.H."/>
            <person name="Sait M."/>
            <person name="Badger J."/>
            <person name="Barabote R.D."/>
            <person name="Bradley B."/>
            <person name="Brettin T.S."/>
            <person name="Brinkac L.M."/>
            <person name="Bruce D."/>
            <person name="Creasy T."/>
            <person name="Daugherty S.C."/>
            <person name="Davidsen T.M."/>
            <person name="DeBoy R.T."/>
            <person name="Detter J.C."/>
            <person name="Dodson R.J."/>
            <person name="Durkin A.S."/>
            <person name="Ganapathy A."/>
            <person name="Gwinn-Giglio M."/>
            <person name="Han C.S."/>
            <person name="Khouri H."/>
            <person name="Kiss H."/>
            <person name="Kothari S.P."/>
            <person name="Madupu R."/>
            <person name="Nelson K.E."/>
            <person name="Nelson W.C."/>
            <person name="Paulsen I."/>
            <person name="Penn K."/>
            <person name="Ren Q."/>
            <person name="Rosovitz M.J."/>
            <person name="Selengut J.D."/>
            <person name="Shrivastava S."/>
            <person name="Sullivan S.A."/>
            <person name="Tapia R."/>
            <person name="Thompson L.S."/>
            <person name="Watkins K.L."/>
            <person name="Yang Q."/>
            <person name="Yu C."/>
            <person name="Zafar N."/>
            <person name="Zhou L."/>
            <person name="Kuske C.R."/>
        </authorList>
    </citation>
    <scope>NUCLEOTIDE SEQUENCE [LARGE SCALE GENOMIC DNA]</scope>
    <source>
        <strain evidence="6">ATCC 51196 / DSM 11244 / BCRC 80197 / JCM 7670 / NBRC 15755 / NCIMB 13165 / 161</strain>
    </source>
</reference>